<keyword evidence="1 4" id="KW-0808">Transferase</keyword>
<dbReference type="EMBL" id="FRFG01000043">
    <property type="protein sequence ID" value="SHO57574.1"/>
    <property type="molecule type" value="Genomic_DNA"/>
</dbReference>
<keyword evidence="2" id="KW-0325">Glycoprotein</keyword>
<keyword evidence="5" id="KW-1185">Reference proteome</keyword>
<dbReference type="RefSeq" id="WP_073584645.1">
    <property type="nucleotide sequence ID" value="NZ_AP024897.1"/>
</dbReference>
<evidence type="ECO:0000313" key="5">
    <source>
        <dbReference type="Proteomes" id="UP000184600"/>
    </source>
</evidence>
<dbReference type="Gene3D" id="3.40.50.300">
    <property type="entry name" value="P-loop containing nucleotide triphosphate hydrolases"/>
    <property type="match status" value="1"/>
</dbReference>
<dbReference type="PANTHER" id="PTHR10605">
    <property type="entry name" value="HEPARAN SULFATE SULFOTRANSFERASE"/>
    <property type="match status" value="1"/>
</dbReference>
<protein>
    <submittedName>
        <fullName evidence="4">Sulfotransferase domain protein</fullName>
    </submittedName>
</protein>
<dbReference type="GO" id="GO:0008146">
    <property type="term" value="F:sulfotransferase activity"/>
    <property type="evidence" value="ECO:0007669"/>
    <property type="project" value="InterPro"/>
</dbReference>
<dbReference type="STRING" id="1117707.VQ7734_03344"/>
<evidence type="ECO:0000256" key="2">
    <source>
        <dbReference type="ARBA" id="ARBA00023180"/>
    </source>
</evidence>
<gene>
    <name evidence="4" type="ORF">VQ7734_03344</name>
</gene>
<dbReference type="OrthoDB" id="9075305at2"/>
<sequence>MKRPNLFILGGQKCGTTALAHFLGQHPEIFIAEGKEAHIFDHPEIEPSDHQQLDSAYCHFFREGQSQNYYCDATPIYSYWTDLLPFIADYSPDAKIIFMVRDPVERAVSQYMMESNRGYERLPMLQAFLKEPERLLQAQQNRKEWMSPSRWASYLDRGYFQQQLDVIRSVFSEDRLLILHNDDLRHCHDDTLSRVYQFLHVEYLKTEPKTVFSGNYRKKTMLDYLARRYARWKLKDEIQFVRQFRQSND</sequence>
<accession>A0A1M7YYA8</accession>
<dbReference type="SUPFAM" id="SSF52540">
    <property type="entry name" value="P-loop containing nucleoside triphosphate hydrolases"/>
    <property type="match status" value="1"/>
</dbReference>
<dbReference type="AlphaFoldDB" id="A0A1M7YYA8"/>
<evidence type="ECO:0000259" key="3">
    <source>
        <dbReference type="Pfam" id="PF00685"/>
    </source>
</evidence>
<dbReference type="InterPro" id="IPR000863">
    <property type="entry name" value="Sulfotransferase_dom"/>
</dbReference>
<dbReference type="PANTHER" id="PTHR10605:SF56">
    <property type="entry name" value="BIFUNCTIONAL HEPARAN SULFATE N-DEACETYLASE_N-SULFOTRANSFERASE"/>
    <property type="match status" value="1"/>
</dbReference>
<proteinExistence type="predicted"/>
<dbReference type="Pfam" id="PF00685">
    <property type="entry name" value="Sulfotransfer_1"/>
    <property type="match status" value="1"/>
</dbReference>
<dbReference type="InterPro" id="IPR037359">
    <property type="entry name" value="NST/OST"/>
</dbReference>
<organism evidence="4 5">
    <name type="scientific">Vibrio quintilis</name>
    <dbReference type="NCBI Taxonomy" id="1117707"/>
    <lineage>
        <taxon>Bacteria</taxon>
        <taxon>Pseudomonadati</taxon>
        <taxon>Pseudomonadota</taxon>
        <taxon>Gammaproteobacteria</taxon>
        <taxon>Vibrionales</taxon>
        <taxon>Vibrionaceae</taxon>
        <taxon>Vibrio</taxon>
    </lineage>
</organism>
<reference evidence="5" key="1">
    <citation type="submission" date="2016-12" db="EMBL/GenBank/DDBJ databases">
        <authorList>
            <person name="Rodrigo-Torres L."/>
            <person name="Arahal R.D."/>
            <person name="Lucena T."/>
        </authorList>
    </citation>
    <scope>NUCLEOTIDE SEQUENCE [LARGE SCALE GENOMIC DNA]</scope>
</reference>
<dbReference type="Proteomes" id="UP000184600">
    <property type="component" value="Unassembled WGS sequence"/>
</dbReference>
<feature type="domain" description="Sulfotransferase" evidence="3">
    <location>
        <begin position="4"/>
        <end position="202"/>
    </location>
</feature>
<evidence type="ECO:0000256" key="1">
    <source>
        <dbReference type="ARBA" id="ARBA00022679"/>
    </source>
</evidence>
<evidence type="ECO:0000313" key="4">
    <source>
        <dbReference type="EMBL" id="SHO57574.1"/>
    </source>
</evidence>
<name>A0A1M7YYA8_9VIBR</name>
<dbReference type="InterPro" id="IPR027417">
    <property type="entry name" value="P-loop_NTPase"/>
</dbReference>